<organism evidence="1 2">
    <name type="scientific">Megalops atlanticus</name>
    <name type="common">Tarpon</name>
    <name type="synonym">Clupea gigantea</name>
    <dbReference type="NCBI Taxonomy" id="7932"/>
    <lineage>
        <taxon>Eukaryota</taxon>
        <taxon>Metazoa</taxon>
        <taxon>Chordata</taxon>
        <taxon>Craniata</taxon>
        <taxon>Vertebrata</taxon>
        <taxon>Euteleostomi</taxon>
        <taxon>Actinopterygii</taxon>
        <taxon>Neopterygii</taxon>
        <taxon>Teleostei</taxon>
        <taxon>Elopiformes</taxon>
        <taxon>Megalopidae</taxon>
        <taxon>Megalops</taxon>
    </lineage>
</organism>
<dbReference type="EMBL" id="JAFDVH010000007">
    <property type="protein sequence ID" value="KAG7473914.1"/>
    <property type="molecule type" value="Genomic_DNA"/>
</dbReference>
<dbReference type="AlphaFoldDB" id="A0A9D3TF00"/>
<reference evidence="1" key="1">
    <citation type="submission" date="2021-01" db="EMBL/GenBank/DDBJ databases">
        <authorList>
            <person name="Zahm M."/>
            <person name="Roques C."/>
            <person name="Cabau C."/>
            <person name="Klopp C."/>
            <person name="Donnadieu C."/>
            <person name="Jouanno E."/>
            <person name="Lampietro C."/>
            <person name="Louis A."/>
            <person name="Herpin A."/>
            <person name="Echchiki A."/>
            <person name="Berthelot C."/>
            <person name="Parey E."/>
            <person name="Roest-Crollius H."/>
            <person name="Braasch I."/>
            <person name="Postlethwait J."/>
            <person name="Bobe J."/>
            <person name="Montfort J."/>
            <person name="Bouchez O."/>
            <person name="Begum T."/>
            <person name="Mejri S."/>
            <person name="Adams A."/>
            <person name="Chen W.-J."/>
            <person name="Guiguen Y."/>
        </authorList>
    </citation>
    <scope>NUCLEOTIDE SEQUENCE</scope>
    <source>
        <strain evidence="1">YG-15Mar2019-1</strain>
        <tissue evidence="1">Brain</tissue>
    </source>
</reference>
<dbReference type="Gene3D" id="3.90.320.10">
    <property type="match status" value="1"/>
</dbReference>
<accession>A0A9D3TF00</accession>
<sequence length="207" mass="23134">MVVISAKPKQYTVADGVRSNQYKAVQGELLEQDVLKVEEAFKDITADLAPLIITMGIREDVPLVDSALGAVQQGSPISYQCPVPVSRVVVRHADTPTPLPLPLDGYRLDPTTCQFVLSHQQQHHLSSLSVSWDVARKVEMATREQSDSVEWHRLRKSRLTSSRFREICHVRGHSSVENLAERIRKGVGQTARMKRGLALEPFMNIAD</sequence>
<dbReference type="SUPFAM" id="SSF52980">
    <property type="entry name" value="Restriction endonuclease-like"/>
    <property type="match status" value="1"/>
</dbReference>
<dbReference type="OrthoDB" id="261614at2759"/>
<dbReference type="GO" id="GO:0006281">
    <property type="term" value="P:DNA repair"/>
    <property type="evidence" value="ECO:0007669"/>
    <property type="project" value="UniProtKB-ARBA"/>
</dbReference>
<dbReference type="InterPro" id="IPR011335">
    <property type="entry name" value="Restrct_endonuc-II-like"/>
</dbReference>
<evidence type="ECO:0000313" key="2">
    <source>
        <dbReference type="Proteomes" id="UP001046870"/>
    </source>
</evidence>
<dbReference type="Proteomes" id="UP001046870">
    <property type="component" value="Chromosome 7"/>
</dbReference>
<protein>
    <submittedName>
        <fullName evidence="1">Uncharacterized protein</fullName>
    </submittedName>
</protein>
<proteinExistence type="predicted"/>
<name>A0A9D3TF00_MEGAT</name>
<evidence type="ECO:0000313" key="1">
    <source>
        <dbReference type="EMBL" id="KAG7473914.1"/>
    </source>
</evidence>
<keyword evidence="2" id="KW-1185">Reference proteome</keyword>
<gene>
    <name evidence="1" type="ORF">MATL_G00101010</name>
</gene>
<comment type="caution">
    <text evidence="1">The sequence shown here is derived from an EMBL/GenBank/DDBJ whole genome shotgun (WGS) entry which is preliminary data.</text>
</comment>
<dbReference type="InterPro" id="IPR011604">
    <property type="entry name" value="PDDEXK-like_dom_sf"/>
</dbReference>